<proteinExistence type="predicted"/>
<dbReference type="EMBL" id="AP019368">
    <property type="protein sequence ID" value="BBH54374.1"/>
    <property type="molecule type" value="Genomic_DNA"/>
</dbReference>
<keyword evidence="1" id="KW-1133">Transmembrane helix</keyword>
<name>A0A4P2VQ33_FLUSA</name>
<reference evidence="2 3" key="1">
    <citation type="submission" date="2018-12" db="EMBL/GenBank/DDBJ databases">
        <title>Rubrispira sanarue gen. nov., sp., nov., a member of the order Silvanigrellales, isolated from a brackish lake in Hamamatsu Japan.</title>
        <authorList>
            <person name="Maejima Y."/>
            <person name="Iino T."/>
            <person name="Muraguchi Y."/>
            <person name="Fukuda K."/>
            <person name="Nojiri H."/>
            <person name="Ohkuma M."/>
            <person name="Moriuchi R."/>
            <person name="Dohra H."/>
            <person name="Kimbara K."/>
            <person name="Shintani M."/>
        </authorList>
    </citation>
    <scope>NUCLEOTIDE SEQUENCE [LARGE SCALE GENOMIC DNA]</scope>
    <source>
        <strain evidence="2 3">RF1110005</strain>
    </source>
</reference>
<gene>
    <name evidence="2" type="ORF">JCM31447_28380</name>
</gene>
<dbReference type="KEGG" id="sbf:JCM31447_28380"/>
<keyword evidence="1" id="KW-0472">Membrane</keyword>
<keyword evidence="3" id="KW-1185">Reference proteome</keyword>
<dbReference type="AlphaFoldDB" id="A0A4P2VQ33"/>
<dbReference type="InterPro" id="IPR037185">
    <property type="entry name" value="EmrE-like"/>
</dbReference>
<evidence type="ECO:0008006" key="4">
    <source>
        <dbReference type="Google" id="ProtNLM"/>
    </source>
</evidence>
<dbReference type="Proteomes" id="UP000291236">
    <property type="component" value="Chromosome"/>
</dbReference>
<accession>A0A4P2VQ33</accession>
<protein>
    <recommendedName>
        <fullName evidence="4">EamA domain-containing protein</fullName>
    </recommendedName>
</protein>
<evidence type="ECO:0000256" key="1">
    <source>
        <dbReference type="SAM" id="Phobius"/>
    </source>
</evidence>
<evidence type="ECO:0000313" key="3">
    <source>
        <dbReference type="Proteomes" id="UP000291236"/>
    </source>
</evidence>
<feature type="transmembrane region" description="Helical" evidence="1">
    <location>
        <begin position="50"/>
        <end position="67"/>
    </location>
</feature>
<dbReference type="SUPFAM" id="SSF103481">
    <property type="entry name" value="Multidrug resistance efflux transporter EmrE"/>
    <property type="match status" value="1"/>
</dbReference>
<feature type="transmembrane region" description="Helical" evidence="1">
    <location>
        <begin position="20"/>
        <end position="38"/>
    </location>
</feature>
<feature type="transmembrane region" description="Helical" evidence="1">
    <location>
        <begin position="117"/>
        <end position="137"/>
    </location>
</feature>
<evidence type="ECO:0000313" key="2">
    <source>
        <dbReference type="EMBL" id="BBH54374.1"/>
    </source>
</evidence>
<keyword evidence="1" id="KW-0812">Transmembrane</keyword>
<organism evidence="2 3">
    <name type="scientific">Fluviispira sanaruensis</name>
    <dbReference type="NCBI Taxonomy" id="2493639"/>
    <lineage>
        <taxon>Bacteria</taxon>
        <taxon>Pseudomonadati</taxon>
        <taxon>Bdellovibrionota</taxon>
        <taxon>Oligoflexia</taxon>
        <taxon>Silvanigrellales</taxon>
        <taxon>Silvanigrellaceae</taxon>
        <taxon>Fluviispira</taxon>
    </lineage>
</organism>
<sequence length="189" mass="20454">MAASQPVLVSVLSLGVLGEHLLMKQWFAVALITVALLVPAKFEKGKHSDILNFALVPALLLSIVIVIDRWILVNSLSPLEFFVLDKAILFPVVVLTLVLSGQHQLKWTAPAKLKSSTWFWICSLGLTWGLASYTYGVSLAGEKTALVTMIRNLAFPAAALESALLFGEQLNKSRILSLVLVDSACAIAI</sequence>